<dbReference type="PATRIC" id="fig|1305737.6.peg.3186"/>
<proteinExistence type="predicted"/>
<dbReference type="Proteomes" id="UP000050421">
    <property type="component" value="Unassembled WGS sequence"/>
</dbReference>
<gene>
    <name evidence="1" type="ORF">HLUCCX10_12655</name>
</gene>
<dbReference type="EMBL" id="LJXT01000086">
    <property type="protein sequence ID" value="KPQ13562.1"/>
    <property type="molecule type" value="Genomic_DNA"/>
</dbReference>
<accession>A0A0N8KFA1</accession>
<dbReference type="STRING" id="1305737.GCA_000526355_01617"/>
<comment type="caution">
    <text evidence="1">The sequence shown here is derived from an EMBL/GenBank/DDBJ whole genome shotgun (WGS) entry which is preliminary data.</text>
</comment>
<evidence type="ECO:0000313" key="1">
    <source>
        <dbReference type="EMBL" id="KPQ13562.1"/>
    </source>
</evidence>
<reference evidence="1 2" key="1">
    <citation type="submission" date="2015-09" db="EMBL/GenBank/DDBJ databases">
        <title>Identification and resolution of microdiversity through metagenomic sequencing of parallel consortia.</title>
        <authorList>
            <person name="Nelson W.C."/>
            <person name="Romine M.F."/>
            <person name="Lindemann S.R."/>
        </authorList>
    </citation>
    <scope>NUCLEOTIDE SEQUENCE [LARGE SCALE GENOMIC DNA]</scope>
    <source>
        <strain evidence="1">HL-49</strain>
    </source>
</reference>
<sequence length="49" mass="5226">MGLEGLFEGDKTKKEVVSDLFFKLAPPLGLPDIMRFASSSGQASRPSLG</sequence>
<dbReference type="AlphaFoldDB" id="A0A0N8KFA1"/>
<organism evidence="1 2">
    <name type="scientific">Algoriphagus marincola HL-49</name>
    <dbReference type="NCBI Taxonomy" id="1305737"/>
    <lineage>
        <taxon>Bacteria</taxon>
        <taxon>Pseudomonadati</taxon>
        <taxon>Bacteroidota</taxon>
        <taxon>Cytophagia</taxon>
        <taxon>Cytophagales</taxon>
        <taxon>Cyclobacteriaceae</taxon>
        <taxon>Algoriphagus</taxon>
    </lineage>
</organism>
<name>A0A0N8KFA1_9BACT</name>
<evidence type="ECO:0000313" key="2">
    <source>
        <dbReference type="Proteomes" id="UP000050421"/>
    </source>
</evidence>
<protein>
    <submittedName>
        <fullName evidence="1">Uncharacterized protein</fullName>
    </submittedName>
</protein>